<evidence type="ECO:0000313" key="2">
    <source>
        <dbReference type="Proteomes" id="UP001291306"/>
    </source>
</evidence>
<evidence type="ECO:0000313" key="1">
    <source>
        <dbReference type="EMBL" id="MDZ4999750.1"/>
    </source>
</evidence>
<organism evidence="1 2">
    <name type="scientific">Clostridium perfringens</name>
    <dbReference type="NCBI Taxonomy" id="1502"/>
    <lineage>
        <taxon>Bacteria</taxon>
        <taxon>Bacillati</taxon>
        <taxon>Bacillota</taxon>
        <taxon>Clostridia</taxon>
        <taxon>Eubacteriales</taxon>
        <taxon>Clostridiaceae</taxon>
        <taxon>Clostridium</taxon>
    </lineage>
</organism>
<accession>A0AAW9I5H3</accession>
<sequence>MSFFRRRSIGTGISDVVIRKVEVNTTKNGFETLKLFVENNEGAVKIFNILTSDTNKIDTLLKLTYNDVNDENINQIDFEINEQNFVGLRIRINVGVRNGYLNILEIMECPEESCFEEENVIEDNCQEEF</sequence>
<dbReference type="RefSeq" id="WP_216464964.1">
    <property type="nucleotide sequence ID" value="NZ_WNUH01000014.1"/>
</dbReference>
<dbReference type="Proteomes" id="UP001291306">
    <property type="component" value="Unassembled WGS sequence"/>
</dbReference>
<gene>
    <name evidence="1" type="ORF">GNF79_11675</name>
</gene>
<comment type="caution">
    <text evidence="1">The sequence shown here is derived from an EMBL/GenBank/DDBJ whole genome shotgun (WGS) entry which is preliminary data.</text>
</comment>
<protein>
    <submittedName>
        <fullName evidence="1">Uncharacterized protein</fullName>
    </submittedName>
</protein>
<proteinExistence type="predicted"/>
<dbReference type="AlphaFoldDB" id="A0AAW9I5H3"/>
<reference evidence="1" key="1">
    <citation type="submission" date="2019-11" db="EMBL/GenBank/DDBJ databases">
        <title>Characterization of Clostridium perfringens isolates from swine manure treated agricultural soils.</title>
        <authorList>
            <person name="Wushke S.T."/>
        </authorList>
    </citation>
    <scope>NUCLEOTIDE SEQUENCE</scope>
    <source>
        <strain evidence="1">X26</strain>
    </source>
</reference>
<dbReference type="EMBL" id="WNVC01000042">
    <property type="protein sequence ID" value="MDZ4999750.1"/>
    <property type="molecule type" value="Genomic_DNA"/>
</dbReference>
<name>A0AAW9I5H3_CLOPF</name>